<dbReference type="RefSeq" id="YP_006986936.1">
    <property type="nucleotide sequence ID" value="NC_019400.1"/>
</dbReference>
<gene>
    <name evidence="1" type="ORF">GAP31_100</name>
</gene>
<dbReference type="KEGG" id="vg:13993714"/>
<organism evidence="1 2">
    <name type="scientific">Cronobacter phage vB_CsaM_GAP31</name>
    <dbReference type="NCBI Taxonomy" id="1141135"/>
    <lineage>
        <taxon>Viruses</taxon>
        <taxon>Duplodnaviria</taxon>
        <taxon>Heunggongvirae</taxon>
        <taxon>Uroviricota</taxon>
        <taxon>Caudoviricetes</taxon>
        <taxon>Vequintavirinae</taxon>
        <taxon>Seunavirus</taxon>
        <taxon>Seunavirus GAP31</taxon>
    </lineage>
</organism>
<dbReference type="Proteomes" id="UP000000458">
    <property type="component" value="Segment"/>
</dbReference>
<keyword evidence="2" id="KW-1185">Reference proteome</keyword>
<name>K4F583_9CAUD</name>
<dbReference type="GeneID" id="13993714"/>
<sequence>MSDEYGDAREELGKMLERKEIMEEIISQIDTCRFLRDKEPKNSVSRGKYNLVLDTLLHVGKTIQARGVG</sequence>
<reference evidence="1 2" key="1">
    <citation type="journal article" date="2012" name="J. Virol.">
        <title>Genome Sequence of Cronobacter sakazakii Myovirus vB_CsaM_GAP31.</title>
        <authorList>
            <person name="Abbasifar R."/>
            <person name="Kropinski A.M."/>
            <person name="Sabour P.M."/>
            <person name="Ackermann H.W."/>
            <person name="Alanis Villa A."/>
            <person name="Abbasifar A."/>
            <person name="Griffiths M.W."/>
        </authorList>
    </citation>
    <scope>NUCLEOTIDE SEQUENCE [LARGE SCALE GENOMIC DNA]</scope>
</reference>
<evidence type="ECO:0000313" key="2">
    <source>
        <dbReference type="Proteomes" id="UP000000458"/>
    </source>
</evidence>
<accession>K4F583</accession>
<evidence type="ECO:0000313" key="1">
    <source>
        <dbReference type="EMBL" id="AFC21281.1"/>
    </source>
</evidence>
<protein>
    <submittedName>
        <fullName evidence="1">Uncharacterized protein</fullName>
    </submittedName>
</protein>
<proteinExistence type="predicted"/>
<dbReference type="OrthoDB" id="39440at10239"/>
<dbReference type="EMBL" id="JN882284">
    <property type="protein sequence ID" value="AFC21281.1"/>
    <property type="molecule type" value="Genomic_DNA"/>
</dbReference>